<keyword evidence="1" id="KW-0812">Transmembrane</keyword>
<gene>
    <name evidence="2" type="ORF">QBC38DRAFT_477949</name>
</gene>
<reference evidence="2" key="2">
    <citation type="submission" date="2023-05" db="EMBL/GenBank/DDBJ databases">
        <authorList>
            <consortium name="Lawrence Berkeley National Laboratory"/>
            <person name="Steindorff A."/>
            <person name="Hensen N."/>
            <person name="Bonometti L."/>
            <person name="Westerberg I."/>
            <person name="Brannstrom I.O."/>
            <person name="Guillou S."/>
            <person name="Cros-Aarteil S."/>
            <person name="Calhoun S."/>
            <person name="Haridas S."/>
            <person name="Kuo A."/>
            <person name="Mondo S."/>
            <person name="Pangilinan J."/>
            <person name="Riley R."/>
            <person name="Labutti K."/>
            <person name="Andreopoulos B."/>
            <person name="Lipzen A."/>
            <person name="Chen C."/>
            <person name="Yanf M."/>
            <person name="Daum C."/>
            <person name="Ng V."/>
            <person name="Clum A."/>
            <person name="Ohm R."/>
            <person name="Martin F."/>
            <person name="Silar P."/>
            <person name="Natvig D."/>
            <person name="Lalanne C."/>
            <person name="Gautier V."/>
            <person name="Ament-Velasquez S.L."/>
            <person name="Kruys A."/>
            <person name="Hutchinson M.I."/>
            <person name="Powell A.J."/>
            <person name="Barry K."/>
            <person name="Miller A.N."/>
            <person name="Grigoriev I.V."/>
            <person name="Debuchy R."/>
            <person name="Gladieux P."/>
            <person name="Thoren M.H."/>
            <person name="Johannesson H."/>
        </authorList>
    </citation>
    <scope>NUCLEOTIDE SEQUENCE</scope>
    <source>
        <strain evidence="2">CBS 990.96</strain>
    </source>
</reference>
<sequence length="102" mass="12691">MSRLLQILFFNLTPLFVLFSMSIFTHNGTECYLIIYYGDINRLFYGYICIWVEEKCERKETKEKRKWSFMLGKLRFFLLLIIFYLYDYLQQFWKRKCKGNNF</sequence>
<dbReference type="AlphaFoldDB" id="A0AAN7GYT9"/>
<name>A0AAN7GYT9_9PEZI</name>
<evidence type="ECO:0000313" key="3">
    <source>
        <dbReference type="Proteomes" id="UP001301958"/>
    </source>
</evidence>
<dbReference type="Proteomes" id="UP001301958">
    <property type="component" value="Unassembled WGS sequence"/>
</dbReference>
<protein>
    <submittedName>
        <fullName evidence="2">Uncharacterized protein</fullName>
    </submittedName>
</protein>
<feature type="transmembrane region" description="Helical" evidence="1">
    <location>
        <begin position="7"/>
        <end position="24"/>
    </location>
</feature>
<keyword evidence="3" id="KW-1185">Reference proteome</keyword>
<reference evidence="2" key="1">
    <citation type="journal article" date="2023" name="Mol. Phylogenet. Evol.">
        <title>Genome-scale phylogeny and comparative genomics of the fungal order Sordariales.</title>
        <authorList>
            <person name="Hensen N."/>
            <person name="Bonometti L."/>
            <person name="Westerberg I."/>
            <person name="Brannstrom I.O."/>
            <person name="Guillou S."/>
            <person name="Cros-Aarteil S."/>
            <person name="Calhoun S."/>
            <person name="Haridas S."/>
            <person name="Kuo A."/>
            <person name="Mondo S."/>
            <person name="Pangilinan J."/>
            <person name="Riley R."/>
            <person name="LaButti K."/>
            <person name="Andreopoulos B."/>
            <person name="Lipzen A."/>
            <person name="Chen C."/>
            <person name="Yan M."/>
            <person name="Daum C."/>
            <person name="Ng V."/>
            <person name="Clum A."/>
            <person name="Steindorff A."/>
            <person name="Ohm R.A."/>
            <person name="Martin F."/>
            <person name="Silar P."/>
            <person name="Natvig D.O."/>
            <person name="Lalanne C."/>
            <person name="Gautier V."/>
            <person name="Ament-Velasquez S.L."/>
            <person name="Kruys A."/>
            <person name="Hutchinson M.I."/>
            <person name="Powell A.J."/>
            <person name="Barry K."/>
            <person name="Miller A.N."/>
            <person name="Grigoriev I.V."/>
            <person name="Debuchy R."/>
            <person name="Gladieux P."/>
            <person name="Hiltunen Thoren M."/>
            <person name="Johannesson H."/>
        </authorList>
    </citation>
    <scope>NUCLEOTIDE SEQUENCE</scope>
    <source>
        <strain evidence="2">CBS 990.96</strain>
    </source>
</reference>
<dbReference type="EMBL" id="MU865332">
    <property type="protein sequence ID" value="KAK4227357.1"/>
    <property type="molecule type" value="Genomic_DNA"/>
</dbReference>
<feature type="transmembrane region" description="Helical" evidence="1">
    <location>
        <begin position="67"/>
        <end position="86"/>
    </location>
</feature>
<evidence type="ECO:0000313" key="2">
    <source>
        <dbReference type="EMBL" id="KAK4227357.1"/>
    </source>
</evidence>
<evidence type="ECO:0000256" key="1">
    <source>
        <dbReference type="SAM" id="Phobius"/>
    </source>
</evidence>
<comment type="caution">
    <text evidence="2">The sequence shown here is derived from an EMBL/GenBank/DDBJ whole genome shotgun (WGS) entry which is preliminary data.</text>
</comment>
<keyword evidence="1" id="KW-1133">Transmembrane helix</keyword>
<organism evidence="2 3">
    <name type="scientific">Podospora fimiseda</name>
    <dbReference type="NCBI Taxonomy" id="252190"/>
    <lineage>
        <taxon>Eukaryota</taxon>
        <taxon>Fungi</taxon>
        <taxon>Dikarya</taxon>
        <taxon>Ascomycota</taxon>
        <taxon>Pezizomycotina</taxon>
        <taxon>Sordariomycetes</taxon>
        <taxon>Sordariomycetidae</taxon>
        <taxon>Sordariales</taxon>
        <taxon>Podosporaceae</taxon>
        <taxon>Podospora</taxon>
    </lineage>
</organism>
<proteinExistence type="predicted"/>
<keyword evidence="1" id="KW-0472">Membrane</keyword>
<accession>A0AAN7GYT9</accession>